<dbReference type="Gene3D" id="2.40.30.100">
    <property type="entry name" value="AF2212/PG0164-like"/>
    <property type="match status" value="1"/>
</dbReference>
<reference evidence="1 2" key="1">
    <citation type="submission" date="2022-11" db="EMBL/GenBank/DDBJ databases">
        <title>Anaerobic phenanthrene biodegradation by a DNRA strain PheN6.</title>
        <authorList>
            <person name="Zhang Z."/>
        </authorList>
    </citation>
    <scope>NUCLEOTIDE SEQUENCE [LARGE SCALE GENOMIC DNA]</scope>
    <source>
        <strain evidence="1 2">PheN6</strain>
    </source>
</reference>
<sequence>MESCRFTAPLWRWQAQDSWFFVTLPEDAAETIRERPRPARGFGSVRVRVHLDGPGPVTVWETSVFPDSRSGSYVLPVKKKVRAAHDLEEGDPLDLMLEVLD</sequence>
<dbReference type="InterPro" id="IPR015018">
    <property type="entry name" value="DUF1905"/>
</dbReference>
<evidence type="ECO:0000313" key="2">
    <source>
        <dbReference type="Proteomes" id="UP001150259"/>
    </source>
</evidence>
<proteinExistence type="predicted"/>
<organism evidence="1 2">
    <name type="scientific">Intrasporangium calvum</name>
    <dbReference type="NCBI Taxonomy" id="53358"/>
    <lineage>
        <taxon>Bacteria</taxon>
        <taxon>Bacillati</taxon>
        <taxon>Actinomycetota</taxon>
        <taxon>Actinomycetes</taxon>
        <taxon>Micrococcales</taxon>
        <taxon>Intrasporangiaceae</taxon>
        <taxon>Intrasporangium</taxon>
    </lineage>
</organism>
<dbReference type="Proteomes" id="UP001150259">
    <property type="component" value="Unassembled WGS sequence"/>
</dbReference>
<evidence type="ECO:0000313" key="1">
    <source>
        <dbReference type="EMBL" id="MDC5696768.1"/>
    </source>
</evidence>
<dbReference type="Pfam" id="PF08922">
    <property type="entry name" value="DUF1905"/>
    <property type="match status" value="1"/>
</dbReference>
<gene>
    <name evidence="1" type="ORF">OO014_05820</name>
</gene>
<dbReference type="SUPFAM" id="SSF141694">
    <property type="entry name" value="AF2212/PG0164-like"/>
    <property type="match status" value="1"/>
</dbReference>
<name>A0ABT5GF53_9MICO</name>
<comment type="caution">
    <text evidence="1">The sequence shown here is derived from an EMBL/GenBank/DDBJ whole genome shotgun (WGS) entry which is preliminary data.</text>
</comment>
<dbReference type="RefSeq" id="WP_272461344.1">
    <property type="nucleotide sequence ID" value="NZ_JAPFQL010000017.1"/>
</dbReference>
<dbReference type="EMBL" id="JAPFQL010000017">
    <property type="protein sequence ID" value="MDC5696768.1"/>
    <property type="molecule type" value="Genomic_DNA"/>
</dbReference>
<keyword evidence="2" id="KW-1185">Reference proteome</keyword>
<dbReference type="InterPro" id="IPR037079">
    <property type="entry name" value="AF2212/PG0164-like_sf"/>
</dbReference>
<accession>A0ABT5GF53</accession>
<protein>
    <submittedName>
        <fullName evidence="1">DUF1905 domain-containing protein</fullName>
    </submittedName>
</protein>